<evidence type="ECO:0000313" key="2">
    <source>
        <dbReference type="Proteomes" id="UP001295462"/>
    </source>
</evidence>
<protein>
    <submittedName>
        <fullName evidence="1">Uncharacterized protein</fullName>
    </submittedName>
</protein>
<dbReference type="EMBL" id="CAKMUD010000127">
    <property type="protein sequence ID" value="CAH1603285.1"/>
    <property type="molecule type" value="Genomic_DNA"/>
</dbReference>
<evidence type="ECO:0000313" key="1">
    <source>
        <dbReference type="EMBL" id="CAH1603285.1"/>
    </source>
</evidence>
<organism evidence="1 2">
    <name type="scientific">Vibrio jasicida</name>
    <dbReference type="NCBI Taxonomy" id="766224"/>
    <lineage>
        <taxon>Bacteria</taxon>
        <taxon>Pseudomonadati</taxon>
        <taxon>Pseudomonadota</taxon>
        <taxon>Gammaproteobacteria</taxon>
        <taxon>Vibrionales</taxon>
        <taxon>Vibrionaceae</taxon>
        <taxon>Vibrio</taxon>
    </lineage>
</organism>
<dbReference type="AlphaFoldDB" id="A0AAU9QVV7"/>
<reference evidence="1" key="1">
    <citation type="submission" date="2022-01" db="EMBL/GenBank/DDBJ databases">
        <authorList>
            <person name="Lagorce A."/>
        </authorList>
    </citation>
    <scope>NUCLEOTIDE SEQUENCE</scope>
    <source>
        <strain evidence="1">Th15_F1_A12</strain>
    </source>
</reference>
<name>A0AAU9QVV7_9VIBR</name>
<gene>
    <name evidence="1" type="ORF">THF1A12_70008</name>
</gene>
<proteinExistence type="predicted"/>
<comment type="caution">
    <text evidence="1">The sequence shown here is derived from an EMBL/GenBank/DDBJ whole genome shotgun (WGS) entry which is preliminary data.</text>
</comment>
<accession>A0AAU9QVV7</accession>
<sequence>METNVPFMKANIDKGIAKQVHKINVLQHIFFSIQQLKQPKREE</sequence>
<dbReference type="Proteomes" id="UP001295462">
    <property type="component" value="Unassembled WGS sequence"/>
</dbReference>